<evidence type="ECO:0008006" key="7">
    <source>
        <dbReference type="Google" id="ProtNLM"/>
    </source>
</evidence>
<dbReference type="GO" id="GO:0046872">
    <property type="term" value="F:metal ion binding"/>
    <property type="evidence" value="ECO:0007669"/>
    <property type="project" value="UniProtKB-KW"/>
</dbReference>
<evidence type="ECO:0000256" key="2">
    <source>
        <dbReference type="ARBA" id="ARBA00022723"/>
    </source>
</evidence>
<keyword evidence="6" id="KW-1185">Reference proteome</keyword>
<evidence type="ECO:0000313" key="6">
    <source>
        <dbReference type="Proteomes" id="UP001177003"/>
    </source>
</evidence>
<evidence type="ECO:0000259" key="3">
    <source>
        <dbReference type="Pfam" id="PF12776"/>
    </source>
</evidence>
<keyword evidence="2" id="KW-0479">Metal-binding</keyword>
<dbReference type="InterPro" id="IPR024752">
    <property type="entry name" value="Myb/SANT-like_dom"/>
</dbReference>
<dbReference type="AlphaFoldDB" id="A0AA36EIS6"/>
<protein>
    <recommendedName>
        <fullName evidence="7">Myb/SANT-like domain-containing protein</fullName>
    </recommendedName>
</protein>
<sequence>MQFIYVLPGWEGSAANGRILCSATLRENGLQVAKGNYYLVDAEYTNGEGFLTPFRGQRYHLNTWLNGHRPEKAEEYFNMKHSSKRNVIERCFGVLKKDGLYLEVHHSIPFSHKSQTHGERGPGKNKRKLNEIEDAKLIESMVDILNSGSHFKVESGIKPGFFGVVETRLVVSLPNSGIKAKPHIKSRIKTLKRDRSVVHDMMSWNNTNGFGWDDQNNMLEAPQSVWQAYAQVHKNASKWRGKKFPHYWDLCIVFGKDRANGRDAQTAADIVSEINNKQEENIDYMQGT</sequence>
<evidence type="ECO:0000313" key="5">
    <source>
        <dbReference type="EMBL" id="CAI9297192.1"/>
    </source>
</evidence>
<dbReference type="Pfam" id="PF12776">
    <property type="entry name" value="Myb_DNA-bind_3"/>
    <property type="match status" value="1"/>
</dbReference>
<dbReference type="EMBL" id="OX465084">
    <property type="protein sequence ID" value="CAI9297192.1"/>
    <property type="molecule type" value="Genomic_DNA"/>
</dbReference>
<name>A0AA36EIS6_LACSI</name>
<evidence type="ECO:0000259" key="4">
    <source>
        <dbReference type="Pfam" id="PF13359"/>
    </source>
</evidence>
<proteinExistence type="predicted"/>
<dbReference type="Proteomes" id="UP001177003">
    <property type="component" value="Chromosome 8"/>
</dbReference>
<dbReference type="PANTHER" id="PTHR46250">
    <property type="entry name" value="MYB/SANT-LIKE DNA-BINDING DOMAIN PROTEIN-RELATED"/>
    <property type="match status" value="1"/>
</dbReference>
<comment type="cofactor">
    <cofactor evidence="1">
        <name>a divalent metal cation</name>
        <dbReference type="ChEBI" id="CHEBI:60240"/>
    </cofactor>
</comment>
<organism evidence="5 6">
    <name type="scientific">Lactuca saligna</name>
    <name type="common">Willowleaf lettuce</name>
    <dbReference type="NCBI Taxonomy" id="75948"/>
    <lineage>
        <taxon>Eukaryota</taxon>
        <taxon>Viridiplantae</taxon>
        <taxon>Streptophyta</taxon>
        <taxon>Embryophyta</taxon>
        <taxon>Tracheophyta</taxon>
        <taxon>Spermatophyta</taxon>
        <taxon>Magnoliopsida</taxon>
        <taxon>eudicotyledons</taxon>
        <taxon>Gunneridae</taxon>
        <taxon>Pentapetalae</taxon>
        <taxon>asterids</taxon>
        <taxon>campanulids</taxon>
        <taxon>Asterales</taxon>
        <taxon>Asteraceae</taxon>
        <taxon>Cichorioideae</taxon>
        <taxon>Cichorieae</taxon>
        <taxon>Lactucinae</taxon>
        <taxon>Lactuca</taxon>
    </lineage>
</organism>
<dbReference type="InterPro" id="IPR027806">
    <property type="entry name" value="HARBI1_dom"/>
</dbReference>
<gene>
    <name evidence="5" type="ORF">LSALG_LOCUS36021</name>
</gene>
<evidence type="ECO:0000256" key="1">
    <source>
        <dbReference type="ARBA" id="ARBA00001968"/>
    </source>
</evidence>
<feature type="domain" description="Myb/SANT-like" evidence="3">
    <location>
        <begin position="135"/>
        <end position="229"/>
    </location>
</feature>
<dbReference type="Pfam" id="PF13359">
    <property type="entry name" value="DDE_Tnp_4"/>
    <property type="match status" value="1"/>
</dbReference>
<reference evidence="5" key="1">
    <citation type="submission" date="2023-04" db="EMBL/GenBank/DDBJ databases">
        <authorList>
            <person name="Vijverberg K."/>
            <person name="Xiong W."/>
            <person name="Schranz E."/>
        </authorList>
    </citation>
    <scope>NUCLEOTIDE SEQUENCE</scope>
</reference>
<feature type="domain" description="DDE Tnp4" evidence="4">
    <location>
        <begin position="2"/>
        <end position="97"/>
    </location>
</feature>
<dbReference type="PANTHER" id="PTHR46250:SF17">
    <property type="entry name" value="MYB_SANT-LIKE DOMAIN-CONTAINING PROTEIN"/>
    <property type="match status" value="1"/>
</dbReference>
<accession>A0AA36EIS6</accession>